<protein>
    <submittedName>
        <fullName evidence="2">Uncharacterized protein</fullName>
    </submittedName>
</protein>
<organism evidence="2 3">
    <name type="scientific">Paenibacillus albiflavus</name>
    <dbReference type="NCBI Taxonomy" id="2545760"/>
    <lineage>
        <taxon>Bacteria</taxon>
        <taxon>Bacillati</taxon>
        <taxon>Bacillota</taxon>
        <taxon>Bacilli</taxon>
        <taxon>Bacillales</taxon>
        <taxon>Paenibacillaceae</taxon>
        <taxon>Paenibacillus</taxon>
    </lineage>
</organism>
<feature type="transmembrane region" description="Helical" evidence="1">
    <location>
        <begin position="21"/>
        <end position="38"/>
    </location>
</feature>
<comment type="caution">
    <text evidence="2">The sequence shown here is derived from an EMBL/GenBank/DDBJ whole genome shotgun (WGS) entry which is preliminary data.</text>
</comment>
<evidence type="ECO:0000313" key="2">
    <source>
        <dbReference type="EMBL" id="TCZ74625.1"/>
    </source>
</evidence>
<keyword evidence="1" id="KW-0472">Membrane</keyword>
<keyword evidence="1" id="KW-0812">Transmembrane</keyword>
<keyword evidence="1" id="KW-1133">Transmembrane helix</keyword>
<name>A0A4R4E9Y9_9BACL</name>
<dbReference type="EMBL" id="SKFG01000025">
    <property type="protein sequence ID" value="TCZ74625.1"/>
    <property type="molecule type" value="Genomic_DNA"/>
</dbReference>
<accession>A0A4R4E9Y9</accession>
<reference evidence="2 3" key="1">
    <citation type="submission" date="2019-03" db="EMBL/GenBank/DDBJ databases">
        <authorList>
            <person name="Kim M.K.M."/>
        </authorList>
    </citation>
    <scope>NUCLEOTIDE SEQUENCE [LARGE SCALE GENOMIC DNA]</scope>
    <source>
        <strain evidence="2 3">18JY21-1</strain>
    </source>
</reference>
<keyword evidence="3" id="KW-1185">Reference proteome</keyword>
<evidence type="ECO:0000313" key="3">
    <source>
        <dbReference type="Proteomes" id="UP000295418"/>
    </source>
</evidence>
<feature type="transmembrane region" description="Helical" evidence="1">
    <location>
        <begin position="50"/>
        <end position="70"/>
    </location>
</feature>
<sequence>MQTKTAYPQPIEVLREKKTTSLFLAACFFALSLLESYVGTNLALHQQQDVATYLIIGMAVLLFLGVFFFIKAMVTHATITSLNQSK</sequence>
<evidence type="ECO:0000256" key="1">
    <source>
        <dbReference type="SAM" id="Phobius"/>
    </source>
</evidence>
<dbReference type="AlphaFoldDB" id="A0A4R4E9Y9"/>
<gene>
    <name evidence="2" type="ORF">E0485_19370</name>
</gene>
<proteinExistence type="predicted"/>
<dbReference type="Proteomes" id="UP000295418">
    <property type="component" value="Unassembled WGS sequence"/>
</dbReference>
<dbReference type="RefSeq" id="WP_132419721.1">
    <property type="nucleotide sequence ID" value="NZ_SKFG01000025.1"/>
</dbReference>